<keyword evidence="2" id="KW-1185">Reference proteome</keyword>
<reference evidence="1 2" key="1">
    <citation type="submission" date="2015-01" db="EMBL/GenBank/DDBJ databases">
        <title>Draft genome sequences of the supercritical CO2 tolerant bacteria Bacillus subterraneus MITOT1 and Bacillus cereus MIT0214.</title>
        <authorList>
            <person name="Peet K.C."/>
            <person name="Thompson J.R."/>
        </authorList>
    </citation>
    <scope>NUCLEOTIDE SEQUENCE [LARGE SCALE GENOMIC DNA]</scope>
    <source>
        <strain evidence="1 2">MITOT1</strain>
    </source>
</reference>
<accession>A0A0D6Z6L6</accession>
<sequence length="97" mass="11327">MKSLQDAIYNWLTIKIVSDARPDDTAAADTTQLFEQILADEHHVDSKELKRDALMYYVTVVQDGNTKEYRFPRDLIEVMLDQISQEPDKYITYPVED</sequence>
<comment type="caution">
    <text evidence="1">The sequence shown here is derived from an EMBL/GenBank/DDBJ whole genome shotgun (WGS) entry which is preliminary data.</text>
</comment>
<dbReference type="OrthoDB" id="2692034at2"/>
<name>A0A0D6Z6L6_9BACI</name>
<evidence type="ECO:0000313" key="1">
    <source>
        <dbReference type="EMBL" id="KIY21227.1"/>
    </source>
</evidence>
<dbReference type="Proteomes" id="UP000032512">
    <property type="component" value="Unassembled WGS sequence"/>
</dbReference>
<gene>
    <name evidence="1" type="ORF">UB32_14940</name>
</gene>
<dbReference type="AlphaFoldDB" id="A0A0D6Z6L6"/>
<dbReference type="RefSeq" id="WP_044395044.1">
    <property type="nucleotide sequence ID" value="NZ_JXIQ01000118.1"/>
</dbReference>
<protein>
    <submittedName>
        <fullName evidence="1">Uncharacterized protein</fullName>
    </submittedName>
</protein>
<evidence type="ECO:0000313" key="2">
    <source>
        <dbReference type="Proteomes" id="UP000032512"/>
    </source>
</evidence>
<dbReference type="PATRIC" id="fig|285983.3.peg.1915"/>
<dbReference type="EMBL" id="JXIQ01000118">
    <property type="protein sequence ID" value="KIY21227.1"/>
    <property type="molecule type" value="Genomic_DNA"/>
</dbReference>
<organism evidence="1 2">
    <name type="scientific">Mesobacillus subterraneus</name>
    <dbReference type="NCBI Taxonomy" id="285983"/>
    <lineage>
        <taxon>Bacteria</taxon>
        <taxon>Bacillati</taxon>
        <taxon>Bacillota</taxon>
        <taxon>Bacilli</taxon>
        <taxon>Bacillales</taxon>
        <taxon>Bacillaceae</taxon>
        <taxon>Mesobacillus</taxon>
    </lineage>
</organism>
<proteinExistence type="predicted"/>